<feature type="transmembrane region" description="Helical" evidence="1">
    <location>
        <begin position="35"/>
        <end position="54"/>
    </location>
</feature>
<keyword evidence="3" id="KW-1185">Reference proteome</keyword>
<proteinExistence type="predicted"/>
<sequence>MFIGRALYLVGMAFVMISAISIIFGLFTGGGGSTLPFFALLNGMMAMGVGDVVIDLNHRKRLEKLKKDKLE</sequence>
<gene>
    <name evidence="2" type="ORF">D3H55_13880</name>
</gene>
<comment type="caution">
    <text evidence="2">The sequence shown here is derived from an EMBL/GenBank/DDBJ whole genome shotgun (WGS) entry which is preliminary data.</text>
</comment>
<accession>A0A3A1QUX5</accession>
<keyword evidence="1" id="KW-0812">Transmembrane</keyword>
<evidence type="ECO:0000313" key="3">
    <source>
        <dbReference type="Proteomes" id="UP000265801"/>
    </source>
</evidence>
<evidence type="ECO:0000313" key="2">
    <source>
        <dbReference type="EMBL" id="RIW31970.1"/>
    </source>
</evidence>
<organism evidence="2 3">
    <name type="scientific">Bacillus salacetis</name>
    <dbReference type="NCBI Taxonomy" id="2315464"/>
    <lineage>
        <taxon>Bacteria</taxon>
        <taxon>Bacillati</taxon>
        <taxon>Bacillota</taxon>
        <taxon>Bacilli</taxon>
        <taxon>Bacillales</taxon>
        <taxon>Bacillaceae</taxon>
        <taxon>Bacillus</taxon>
    </lineage>
</organism>
<dbReference type="AlphaFoldDB" id="A0A3A1QUX5"/>
<dbReference type="RefSeq" id="WP_119547636.1">
    <property type="nucleotide sequence ID" value="NZ_QXIR01000019.1"/>
</dbReference>
<keyword evidence="1" id="KW-0472">Membrane</keyword>
<dbReference type="Proteomes" id="UP000265801">
    <property type="component" value="Unassembled WGS sequence"/>
</dbReference>
<evidence type="ECO:0000256" key="1">
    <source>
        <dbReference type="SAM" id="Phobius"/>
    </source>
</evidence>
<name>A0A3A1QUX5_9BACI</name>
<keyword evidence="1" id="KW-1133">Transmembrane helix</keyword>
<reference evidence="2 3" key="1">
    <citation type="submission" date="2018-09" db="EMBL/GenBank/DDBJ databases">
        <title>Bacillus saliacetes sp. nov., isolated from Thai shrimp paste (Ka-pi).</title>
        <authorList>
            <person name="Daroonpunt R."/>
            <person name="Tanasupawat S."/>
            <person name="Yiamsombut S."/>
        </authorList>
    </citation>
    <scope>NUCLEOTIDE SEQUENCE [LARGE SCALE GENOMIC DNA]</scope>
    <source>
        <strain evidence="2 3">SKP7-4</strain>
    </source>
</reference>
<dbReference type="EMBL" id="QXIR01000019">
    <property type="protein sequence ID" value="RIW31970.1"/>
    <property type="molecule type" value="Genomic_DNA"/>
</dbReference>
<feature type="transmembrane region" description="Helical" evidence="1">
    <location>
        <begin position="7"/>
        <end position="29"/>
    </location>
</feature>
<protein>
    <submittedName>
        <fullName evidence="2">Uncharacterized protein</fullName>
    </submittedName>
</protein>